<protein>
    <submittedName>
        <fullName evidence="2">Glycosyltransferase</fullName>
    </submittedName>
</protein>
<keyword evidence="3" id="KW-1185">Reference proteome</keyword>
<accession>A0ABT3ZR44</accession>
<gene>
    <name evidence="2" type="ORF">OVY01_17845</name>
</gene>
<feature type="domain" description="Spore protein YkvP/CgeB glycosyl transferase-like" evidence="1">
    <location>
        <begin position="238"/>
        <end position="326"/>
    </location>
</feature>
<dbReference type="RefSeq" id="WP_267848918.1">
    <property type="nucleotide sequence ID" value="NZ_JAPMXC010000010.1"/>
</dbReference>
<dbReference type="Proteomes" id="UP001082899">
    <property type="component" value="Unassembled WGS sequence"/>
</dbReference>
<sequence>MSENACTHSGKILCVPQGWENYISCEFHEIHVKLESLNWEKIVVTGENDFEVFGKIAHAEVVIFWELYEFVERNEKHLLEDYKSTKNSCKKIFFCDDVHYFTTHRQKQRTRAFLWADIIFATYPDRIRNWYPSVPTEKIVWMPHSAAGIFYPGNVYRLDKILLSGSRSWPYPFRQFCHERIPSDICDKISHPGYPGYPGDMSNKSESNSQKMKEVGRKAYGDLLRKYPSMIVCGSIFHYLVAKVFEGMASGCLVVCESASLQDDLSKLGFIDGKHYIGTSHFSVLNDVEKIKRNFFEKNFIYQEICNRALTMVMENHTTKRRAEQMDKFALKLSEKNNG</sequence>
<organism evidence="2 3">
    <name type="scientific">Robbsia betulipollinis</name>
    <dbReference type="NCBI Taxonomy" id="2981849"/>
    <lineage>
        <taxon>Bacteria</taxon>
        <taxon>Pseudomonadati</taxon>
        <taxon>Pseudomonadota</taxon>
        <taxon>Betaproteobacteria</taxon>
        <taxon>Burkholderiales</taxon>
        <taxon>Burkholderiaceae</taxon>
        <taxon>Robbsia</taxon>
    </lineage>
</organism>
<comment type="caution">
    <text evidence="2">The sequence shown here is derived from an EMBL/GenBank/DDBJ whole genome shotgun (WGS) entry which is preliminary data.</text>
</comment>
<dbReference type="Pfam" id="PF13524">
    <property type="entry name" value="Glyco_trans_1_2"/>
    <property type="match status" value="1"/>
</dbReference>
<dbReference type="InterPro" id="IPR055259">
    <property type="entry name" value="YkvP/CgeB_Glyco_trans-like"/>
</dbReference>
<name>A0ABT3ZR44_9BURK</name>
<evidence type="ECO:0000313" key="3">
    <source>
        <dbReference type="Proteomes" id="UP001082899"/>
    </source>
</evidence>
<reference evidence="2" key="1">
    <citation type="submission" date="2022-11" db="EMBL/GenBank/DDBJ databases">
        <title>Robbsia betulipollinis sp. nov., isolated from pollen of birch (Betula pendula).</title>
        <authorList>
            <person name="Shi H."/>
            <person name="Ambika Manirajan B."/>
            <person name="Ratering S."/>
            <person name="Geissler-Plaum R."/>
            <person name="Schnell S."/>
        </authorList>
    </citation>
    <scope>NUCLEOTIDE SEQUENCE</scope>
    <source>
        <strain evidence="2">Bb-Pol-6</strain>
    </source>
</reference>
<evidence type="ECO:0000259" key="1">
    <source>
        <dbReference type="Pfam" id="PF13524"/>
    </source>
</evidence>
<evidence type="ECO:0000313" key="2">
    <source>
        <dbReference type="EMBL" id="MCY0389018.1"/>
    </source>
</evidence>
<proteinExistence type="predicted"/>
<dbReference type="EMBL" id="JAPMXC010000010">
    <property type="protein sequence ID" value="MCY0389018.1"/>
    <property type="molecule type" value="Genomic_DNA"/>
</dbReference>